<evidence type="ECO:0000256" key="1">
    <source>
        <dbReference type="HAMAP-Rule" id="MF_02243"/>
    </source>
</evidence>
<gene>
    <name evidence="1" type="primary">uxaE</name>
    <name evidence="2" type="ORF">D0Y96_16220</name>
</gene>
<dbReference type="HAMAP" id="MF_02243">
    <property type="entry name" value="UxaE"/>
    <property type="match status" value="1"/>
</dbReference>
<keyword evidence="1" id="KW-0479">Metal-binding</keyword>
<comment type="caution">
    <text evidence="2">The sequence shown here is derived from an EMBL/GenBank/DDBJ whole genome shotgun (WGS) entry which is preliminary data.</text>
</comment>
<comment type="cofactor">
    <cofactor evidence="1">
        <name>a divalent metal cation</name>
        <dbReference type="ChEBI" id="CHEBI:60240"/>
    </cofactor>
</comment>
<feature type="binding site" evidence="1">
    <location>
        <position position="82"/>
    </location>
    <ligand>
        <name>a divalent metal cation</name>
        <dbReference type="ChEBI" id="CHEBI:60240"/>
    </ligand>
</feature>
<evidence type="ECO:0000313" key="2">
    <source>
        <dbReference type="EMBL" id="RFU15238.1"/>
    </source>
</evidence>
<protein>
    <recommendedName>
        <fullName evidence="1">Tagaturonate/fructuronate epimerase</fullName>
        <shortName evidence="1">D-TagA/D-FruA epimerase</shortName>
        <ecNumber evidence="1">5.1.2.7</ecNumber>
    </recommendedName>
</protein>
<dbReference type="AlphaFoldDB" id="A0A372IK25"/>
<dbReference type="InterPro" id="IPR032586">
    <property type="entry name" value="UxaE"/>
</dbReference>
<comment type="similarity">
    <text evidence="1">Belongs to the UxaE family.</text>
</comment>
<keyword evidence="1" id="KW-0413">Isomerase</keyword>
<proteinExistence type="inferred from homology"/>
<comment type="function">
    <text evidence="1">Catalyzes the epimerization of D-tagaturonate (D-TagA) to D-fructuronate (D-FruA).</text>
</comment>
<dbReference type="OrthoDB" id="9797992at2"/>
<dbReference type="GO" id="GO:0046872">
    <property type="term" value="F:metal ion binding"/>
    <property type="evidence" value="ECO:0007669"/>
    <property type="project" value="UniProtKB-UniRule"/>
</dbReference>
<name>A0A372IK25_9BACT</name>
<reference evidence="2 3" key="1">
    <citation type="submission" date="2018-08" db="EMBL/GenBank/DDBJ databases">
        <title>Acidipila sp. 4G-K13, an acidobacterium isolated from forest soil.</title>
        <authorList>
            <person name="Gao Z.-H."/>
            <person name="Qiu L.-H."/>
        </authorList>
    </citation>
    <scope>NUCLEOTIDE SEQUENCE [LARGE SCALE GENOMIC DNA]</scope>
    <source>
        <strain evidence="2 3">4G-K13</strain>
    </source>
</reference>
<sequence>MSGLKLGKFSIGVGDRFAHQAKAQLQACVLAEKDGAEVIPVWNKSNREHLIIGSDPSSTRAAADAAVADLHWEKPYFCDADHININTVDRFLAPCDFYTIDVADYIGKPAEQSSIDAFVKNNAGLAGSVRLEGVDESFEITTDLLEKTAAKFLFAVQEAGKVYRKIETAKGKGNFIPEVSMDETDYAQSPVELLIILAAIAQEGIPVQTIAPKFSGRFNKGVDYVGDVAQFEREMALDVAAIAYAVKHYGLPDNLKLSVHSGSDKFSIYPAIYRTTKKYGAGVHLKTAGTTWLEEIIGLAEAGGDGLALAKEIYAEAYAHREELCVPYATVIDIDPQKLPTPQEVAAWSSQQLTAALRHDPHSPAYNSSLRQLLHVGFKIAAKMGRRYLDLLEAHEEVVAKNVTENLYDRHIAPVFLGRPSPADKPGAVLHHAEAK</sequence>
<dbReference type="EMBL" id="QVQT01000006">
    <property type="protein sequence ID" value="RFU15238.1"/>
    <property type="molecule type" value="Genomic_DNA"/>
</dbReference>
<accession>A0A372IK25</accession>
<comment type="catalytic activity">
    <reaction evidence="1">
        <text>keto-D-tagaturonate = keto-D-fructuronate</text>
        <dbReference type="Rhea" id="RHEA:51656"/>
        <dbReference type="ChEBI" id="CHEBI:17886"/>
        <dbReference type="ChEBI" id="CHEBI:59881"/>
        <dbReference type="EC" id="5.1.2.7"/>
    </reaction>
</comment>
<organism evidence="2 3">
    <name type="scientific">Paracidobacterium acidisoli</name>
    <dbReference type="NCBI Taxonomy" id="2303751"/>
    <lineage>
        <taxon>Bacteria</taxon>
        <taxon>Pseudomonadati</taxon>
        <taxon>Acidobacteriota</taxon>
        <taxon>Terriglobia</taxon>
        <taxon>Terriglobales</taxon>
        <taxon>Acidobacteriaceae</taxon>
        <taxon>Paracidobacterium</taxon>
    </lineage>
</organism>
<feature type="binding site" evidence="1">
    <location>
        <position position="220"/>
    </location>
    <ligand>
        <name>a divalent metal cation</name>
        <dbReference type="ChEBI" id="CHEBI:60240"/>
    </ligand>
</feature>
<feature type="active site" description="Proton acceptor" evidence="1">
    <location>
        <position position="81"/>
    </location>
</feature>
<dbReference type="GO" id="GO:0016856">
    <property type="term" value="F:racemase and epimerase activity, acting on hydroxy acids and derivatives"/>
    <property type="evidence" value="ECO:0007669"/>
    <property type="project" value="UniProtKB-UniRule"/>
</dbReference>
<feature type="active site" description="Proton donor" evidence="1">
    <location>
        <position position="178"/>
    </location>
</feature>
<keyword evidence="3" id="KW-1185">Reference proteome</keyword>
<evidence type="ECO:0000313" key="3">
    <source>
        <dbReference type="Proteomes" id="UP000264702"/>
    </source>
</evidence>
<feature type="binding site" evidence="1">
    <location>
        <position position="260"/>
    </location>
    <ligand>
        <name>a divalent metal cation</name>
        <dbReference type="ChEBI" id="CHEBI:60240"/>
    </ligand>
</feature>
<dbReference type="EC" id="5.1.2.7" evidence="1"/>
<dbReference type="Proteomes" id="UP000264702">
    <property type="component" value="Unassembled WGS sequence"/>
</dbReference>
<dbReference type="Pfam" id="PF16257">
    <property type="entry name" value="UxaE"/>
    <property type="match status" value="1"/>
</dbReference>